<proteinExistence type="predicted"/>
<dbReference type="Proteomes" id="UP001189429">
    <property type="component" value="Unassembled WGS sequence"/>
</dbReference>
<accession>A0ABN9TTS5</accession>
<name>A0ABN9TTS5_9DINO</name>
<feature type="region of interest" description="Disordered" evidence="1">
    <location>
        <begin position="331"/>
        <end position="378"/>
    </location>
</feature>
<evidence type="ECO:0000256" key="1">
    <source>
        <dbReference type="SAM" id="MobiDB-lite"/>
    </source>
</evidence>
<evidence type="ECO:0000313" key="2">
    <source>
        <dbReference type="EMBL" id="CAK0849620.1"/>
    </source>
</evidence>
<gene>
    <name evidence="2" type="ORF">PCOR1329_LOCUS42260</name>
</gene>
<feature type="region of interest" description="Disordered" evidence="1">
    <location>
        <begin position="75"/>
        <end position="112"/>
    </location>
</feature>
<protein>
    <submittedName>
        <fullName evidence="2">Uncharacterized protein</fullName>
    </submittedName>
</protein>
<keyword evidence="3" id="KW-1185">Reference proteome</keyword>
<reference evidence="2" key="1">
    <citation type="submission" date="2023-10" db="EMBL/GenBank/DDBJ databases">
        <authorList>
            <person name="Chen Y."/>
            <person name="Shah S."/>
            <person name="Dougan E. K."/>
            <person name="Thang M."/>
            <person name="Chan C."/>
        </authorList>
    </citation>
    <scope>NUCLEOTIDE SEQUENCE [LARGE SCALE GENOMIC DNA]</scope>
</reference>
<organism evidence="2 3">
    <name type="scientific">Prorocentrum cordatum</name>
    <dbReference type="NCBI Taxonomy" id="2364126"/>
    <lineage>
        <taxon>Eukaryota</taxon>
        <taxon>Sar</taxon>
        <taxon>Alveolata</taxon>
        <taxon>Dinophyceae</taxon>
        <taxon>Prorocentrales</taxon>
        <taxon>Prorocentraceae</taxon>
        <taxon>Prorocentrum</taxon>
    </lineage>
</organism>
<comment type="caution">
    <text evidence="2">The sequence shown here is derived from an EMBL/GenBank/DDBJ whole genome shotgun (WGS) entry which is preliminary data.</text>
</comment>
<sequence>MHKCHATGSAAGGAAHAGPLRGSAAGAPPAVAVRPRGRELCLASEAPAGGAEQQRSRGSNIYIYGRSRAPGPGPEPPLYIGCGPLPGRPSGGPRAFQPAQEGSSPRGPQDRPEEARLILSQAGSHVCRRALHHPPLQVFIPGKVLGSECVEVQFHCWRSNVQKGNWSAPQYVCRSRQGASGCNAGLQVTSACGQPSEFDVFLYFQLACGSCSRTCTREALPRGMPWMSDLSLPLPSACTAAPQPLLECGLAACGMSVPTARSTTGQMRTCGGCGRDVPSVLSVLSFSYPVIREEELAGASEDLGPLQPSFSCPPPGPLGPPAHLRTAWGAARRGGRRGWGSPPLWNDGGRCPTSRPLHDPTSWRQPGHSPGARSLGAGLKSGLSLYKRKIQK</sequence>
<dbReference type="EMBL" id="CAUYUJ010015075">
    <property type="protein sequence ID" value="CAK0849620.1"/>
    <property type="molecule type" value="Genomic_DNA"/>
</dbReference>
<feature type="region of interest" description="Disordered" evidence="1">
    <location>
        <begin position="1"/>
        <end position="31"/>
    </location>
</feature>
<evidence type="ECO:0000313" key="3">
    <source>
        <dbReference type="Proteomes" id="UP001189429"/>
    </source>
</evidence>